<dbReference type="SUPFAM" id="SSF55785">
    <property type="entry name" value="PYP-like sensor domain (PAS domain)"/>
    <property type="match status" value="4"/>
</dbReference>
<evidence type="ECO:0000256" key="2">
    <source>
        <dbReference type="ARBA" id="ARBA00012438"/>
    </source>
</evidence>
<dbReference type="PANTHER" id="PTHR43304:SF1">
    <property type="entry name" value="PAC DOMAIN-CONTAINING PROTEIN"/>
    <property type="match status" value="1"/>
</dbReference>
<feature type="domain" description="PAC" evidence="12">
    <location>
        <begin position="184"/>
        <end position="238"/>
    </location>
</feature>
<dbReference type="SUPFAM" id="SSF55874">
    <property type="entry name" value="ATPase domain of HSP90 chaperone/DNA topoisomerase II/histidine kinase"/>
    <property type="match status" value="1"/>
</dbReference>
<evidence type="ECO:0000256" key="3">
    <source>
        <dbReference type="ARBA" id="ARBA00022553"/>
    </source>
</evidence>
<dbReference type="PROSITE" id="PS50113">
    <property type="entry name" value="PAC"/>
    <property type="match status" value="3"/>
</dbReference>
<feature type="domain" description="Histidine kinase" evidence="10">
    <location>
        <begin position="631"/>
        <end position="847"/>
    </location>
</feature>
<evidence type="ECO:0000313" key="14">
    <source>
        <dbReference type="Proteomes" id="UP000326202"/>
    </source>
</evidence>
<dbReference type="FunFam" id="3.30.450.20:FF:000088">
    <property type="entry name" value="Sensory transduction histidine kinase"/>
    <property type="match status" value="1"/>
</dbReference>
<feature type="domain" description="PAC" evidence="12">
    <location>
        <begin position="441"/>
        <end position="493"/>
    </location>
</feature>
<evidence type="ECO:0000259" key="12">
    <source>
        <dbReference type="PROSITE" id="PS50113"/>
    </source>
</evidence>
<dbReference type="AlphaFoldDB" id="A0A5J6MJZ8"/>
<keyword evidence="3" id="KW-0597">Phosphoprotein</keyword>
<keyword evidence="6" id="KW-0418">Kinase</keyword>
<dbReference type="Pfam" id="PF02518">
    <property type="entry name" value="HATPase_c"/>
    <property type="match status" value="1"/>
</dbReference>
<dbReference type="InterPro" id="IPR052162">
    <property type="entry name" value="Sensor_kinase/Photoreceptor"/>
</dbReference>
<evidence type="ECO:0000256" key="1">
    <source>
        <dbReference type="ARBA" id="ARBA00000085"/>
    </source>
</evidence>
<proteinExistence type="predicted"/>
<keyword evidence="7" id="KW-0067">ATP-binding</keyword>
<organism evidence="13 14">
    <name type="scientific">Hypericibacter terrae</name>
    <dbReference type="NCBI Taxonomy" id="2602015"/>
    <lineage>
        <taxon>Bacteria</taxon>
        <taxon>Pseudomonadati</taxon>
        <taxon>Pseudomonadota</taxon>
        <taxon>Alphaproteobacteria</taxon>
        <taxon>Rhodospirillales</taxon>
        <taxon>Dongiaceae</taxon>
        <taxon>Hypericibacter</taxon>
    </lineage>
</organism>
<evidence type="ECO:0000256" key="4">
    <source>
        <dbReference type="ARBA" id="ARBA00022679"/>
    </source>
</evidence>
<dbReference type="Gene3D" id="3.30.565.10">
    <property type="entry name" value="Histidine kinase-like ATPase, C-terminal domain"/>
    <property type="match status" value="1"/>
</dbReference>
<feature type="transmembrane region" description="Helical" evidence="9">
    <location>
        <begin position="59"/>
        <end position="78"/>
    </location>
</feature>
<dbReference type="InterPro" id="IPR003661">
    <property type="entry name" value="HisK_dim/P_dom"/>
</dbReference>
<dbReference type="EC" id="2.7.13.3" evidence="2"/>
<keyword evidence="9" id="KW-1133">Transmembrane helix</keyword>
<keyword evidence="14" id="KW-1185">Reference proteome</keyword>
<keyword evidence="8" id="KW-0902">Two-component regulatory system</keyword>
<dbReference type="PANTHER" id="PTHR43304">
    <property type="entry name" value="PHYTOCHROME-LIKE PROTEIN CPH1"/>
    <property type="match status" value="1"/>
</dbReference>
<reference evidence="13 14" key="1">
    <citation type="submission" date="2019-08" db="EMBL/GenBank/DDBJ databases">
        <title>Hyperibacter terrae gen. nov., sp. nov. and Hyperibacter viscosus sp. nov., two new members in the family Rhodospirillaceae isolated from the rhizosphere of Hypericum perforatum.</title>
        <authorList>
            <person name="Noviana Z."/>
        </authorList>
    </citation>
    <scope>NUCLEOTIDE SEQUENCE [LARGE SCALE GENOMIC DNA]</scope>
    <source>
        <strain evidence="13 14">R5913</strain>
    </source>
</reference>
<dbReference type="SMART" id="SM00091">
    <property type="entry name" value="PAS"/>
    <property type="match status" value="4"/>
</dbReference>
<feature type="transmembrane region" description="Helical" evidence="9">
    <location>
        <begin position="12"/>
        <end position="30"/>
    </location>
</feature>
<dbReference type="InterPro" id="IPR001610">
    <property type="entry name" value="PAC"/>
</dbReference>
<feature type="domain" description="PAS" evidence="11">
    <location>
        <begin position="114"/>
        <end position="159"/>
    </location>
</feature>
<evidence type="ECO:0000256" key="6">
    <source>
        <dbReference type="ARBA" id="ARBA00022777"/>
    </source>
</evidence>
<evidence type="ECO:0000256" key="5">
    <source>
        <dbReference type="ARBA" id="ARBA00022741"/>
    </source>
</evidence>
<evidence type="ECO:0000256" key="9">
    <source>
        <dbReference type="SAM" id="Phobius"/>
    </source>
</evidence>
<dbReference type="InterPro" id="IPR004358">
    <property type="entry name" value="Sig_transdc_His_kin-like_C"/>
</dbReference>
<evidence type="ECO:0000259" key="10">
    <source>
        <dbReference type="PROSITE" id="PS50109"/>
    </source>
</evidence>
<dbReference type="NCBIfam" id="TIGR00229">
    <property type="entry name" value="sensory_box"/>
    <property type="match status" value="2"/>
</dbReference>
<gene>
    <name evidence="13" type="ORF">FRZ44_21100</name>
</gene>
<dbReference type="InterPro" id="IPR013655">
    <property type="entry name" value="PAS_fold_3"/>
</dbReference>
<name>A0A5J6MJZ8_9PROT</name>
<dbReference type="GO" id="GO:0000155">
    <property type="term" value="F:phosphorelay sensor kinase activity"/>
    <property type="evidence" value="ECO:0007669"/>
    <property type="project" value="InterPro"/>
</dbReference>
<dbReference type="EMBL" id="CP042906">
    <property type="protein sequence ID" value="QEX16815.1"/>
    <property type="molecule type" value="Genomic_DNA"/>
</dbReference>
<dbReference type="PROSITE" id="PS50112">
    <property type="entry name" value="PAS"/>
    <property type="match status" value="1"/>
</dbReference>
<dbReference type="InterPro" id="IPR035965">
    <property type="entry name" value="PAS-like_dom_sf"/>
</dbReference>
<dbReference type="Proteomes" id="UP000326202">
    <property type="component" value="Chromosome"/>
</dbReference>
<dbReference type="SMART" id="SM00387">
    <property type="entry name" value="HATPase_c"/>
    <property type="match status" value="1"/>
</dbReference>
<evidence type="ECO:0000256" key="8">
    <source>
        <dbReference type="ARBA" id="ARBA00023012"/>
    </source>
</evidence>
<dbReference type="GO" id="GO:0042802">
    <property type="term" value="F:identical protein binding"/>
    <property type="evidence" value="ECO:0007669"/>
    <property type="project" value="UniProtKB-ARBA"/>
</dbReference>
<accession>A0A5J6MJZ8</accession>
<dbReference type="InterPro" id="IPR036097">
    <property type="entry name" value="HisK_dim/P_sf"/>
</dbReference>
<dbReference type="Gene3D" id="2.10.70.100">
    <property type="match status" value="2"/>
</dbReference>
<dbReference type="InterPro" id="IPR003594">
    <property type="entry name" value="HATPase_dom"/>
</dbReference>
<dbReference type="Pfam" id="PF00512">
    <property type="entry name" value="HisKA"/>
    <property type="match status" value="1"/>
</dbReference>
<keyword evidence="9" id="KW-0472">Membrane</keyword>
<dbReference type="CDD" id="cd00130">
    <property type="entry name" value="PAS"/>
    <property type="match status" value="3"/>
</dbReference>
<sequence length="868" mass="95603">MKHQAPSAGNATSTLLPIVAAAFALCIFIADTVSPLEITVAVLYVAVVLLSARFCRARGVLLVALGCAALTLLSAAITPPPGPLSTGIVNIFISILAIGGTAFLALQSQSAQAALRERADLLDLSHDAIFSCDMNHAISYWSRGAEELYGWKAEEAVGKVSHELLATVFPVPVGQINAELERMDRWEGELVHGKRDGTRIVVTSRWLLQRDKRGRPAAILSTSNDITERKRAEERLRRSEAYLADEQRLSHTGSFGWSVSSNEIYWSEETFRILEHDRASPPTVELVLQRTHPDDRALVQETLDRAQREGTAFDIEHRALMPDGAVKHLRVIGRAVATESGALEFAGAVMDITARKRSEEALRRSEAYLAAAQRLSRTGSWAWNATTRELTHWSQEQYRIHGLDPKNGVPSWEDARQHIHPEDRAGFVDSIERAVREATDCELDYRSVLPDGTVRYIHTAAHPVFDGAGNLVEFVGTDMDTTDRKRAEILIGQVFEKSPDGVAIIGRDYRYRRVNPIYERNWKIPAERFIGMLQADLTGKETFERTIKPHLDRCFAGEEVGYREWFSNKFGRRFMAVSYSPLWLGSDRVEAALVISRDLTEHMVATESLHEAQAALAHVNRVMLLGEMVASIAHEVNQPIAAVVANAGAGLLWLGAPSPNLEEAREALESIVNNGKRAGDVIGRIRSLVKKTPPSRDALDINETIFEVVRLARSDLQKNRVVLQTHLSSGLPPVRADRVQVQQVIFNLLANAVEAMGNVDDRTREIVVRSGRSDADDVLIDVRDSGPGFDPANLTRLFQSFYTTKPNGMGMGLAISRSIVEAHGGRLWATPNEPHGAVFCFTLPIAADETTGVAAAPSPRPAPPGFDS</sequence>
<dbReference type="PRINTS" id="PR00344">
    <property type="entry name" value="BCTRLSENSOR"/>
</dbReference>
<feature type="transmembrane region" description="Helical" evidence="9">
    <location>
        <begin position="36"/>
        <end position="52"/>
    </location>
</feature>
<keyword evidence="9" id="KW-0812">Transmembrane</keyword>
<dbReference type="Gene3D" id="3.30.450.20">
    <property type="entry name" value="PAS domain"/>
    <property type="match status" value="4"/>
</dbReference>
<dbReference type="SMART" id="SM00388">
    <property type="entry name" value="HisKA"/>
    <property type="match status" value="1"/>
</dbReference>
<dbReference type="Pfam" id="PF08448">
    <property type="entry name" value="PAS_4"/>
    <property type="match status" value="2"/>
</dbReference>
<keyword evidence="4" id="KW-0808">Transferase</keyword>
<evidence type="ECO:0000256" key="7">
    <source>
        <dbReference type="ARBA" id="ARBA00022840"/>
    </source>
</evidence>
<evidence type="ECO:0000313" key="13">
    <source>
        <dbReference type="EMBL" id="QEX16815.1"/>
    </source>
</evidence>
<dbReference type="FunFam" id="3.30.565.10:FF:000042">
    <property type="entry name" value="Two-component sensor histidine kinase KdpD"/>
    <property type="match status" value="1"/>
</dbReference>
<dbReference type="InterPro" id="IPR000014">
    <property type="entry name" value="PAS"/>
</dbReference>
<dbReference type="SUPFAM" id="SSF47384">
    <property type="entry name" value="Homodimeric domain of signal transducing histidine kinase"/>
    <property type="match status" value="1"/>
</dbReference>
<dbReference type="KEGG" id="htq:FRZ44_21100"/>
<dbReference type="Gene3D" id="1.10.287.130">
    <property type="match status" value="1"/>
</dbReference>
<dbReference type="GO" id="GO:0005524">
    <property type="term" value="F:ATP binding"/>
    <property type="evidence" value="ECO:0007669"/>
    <property type="project" value="UniProtKB-KW"/>
</dbReference>
<dbReference type="Pfam" id="PF08447">
    <property type="entry name" value="PAS_3"/>
    <property type="match status" value="2"/>
</dbReference>
<protein>
    <recommendedName>
        <fullName evidence="2">histidine kinase</fullName>
        <ecNumber evidence="2">2.7.13.3</ecNumber>
    </recommendedName>
</protein>
<dbReference type="PROSITE" id="PS50109">
    <property type="entry name" value="HIS_KIN"/>
    <property type="match status" value="1"/>
</dbReference>
<dbReference type="InterPro" id="IPR036890">
    <property type="entry name" value="HATPase_C_sf"/>
</dbReference>
<feature type="domain" description="PAC" evidence="12">
    <location>
        <begin position="313"/>
        <end position="364"/>
    </location>
</feature>
<evidence type="ECO:0000259" key="11">
    <source>
        <dbReference type="PROSITE" id="PS50112"/>
    </source>
</evidence>
<dbReference type="InterPro" id="IPR013656">
    <property type="entry name" value="PAS_4"/>
</dbReference>
<dbReference type="InterPro" id="IPR005467">
    <property type="entry name" value="His_kinase_dom"/>
</dbReference>
<dbReference type="InterPro" id="IPR000700">
    <property type="entry name" value="PAS-assoc_C"/>
</dbReference>
<comment type="catalytic activity">
    <reaction evidence="1">
        <text>ATP + protein L-histidine = ADP + protein N-phospho-L-histidine.</text>
        <dbReference type="EC" id="2.7.13.3"/>
    </reaction>
</comment>
<keyword evidence="5" id="KW-0547">Nucleotide-binding</keyword>
<dbReference type="SMART" id="SM00086">
    <property type="entry name" value="PAC"/>
    <property type="match status" value="3"/>
</dbReference>